<dbReference type="GO" id="GO:0055085">
    <property type="term" value="P:transmembrane transport"/>
    <property type="evidence" value="ECO:0007669"/>
    <property type="project" value="InterPro"/>
</dbReference>
<name>A0A450UYA6_9GAMM</name>
<evidence type="ECO:0000313" key="9">
    <source>
        <dbReference type="EMBL" id="VFK02826.1"/>
    </source>
</evidence>
<evidence type="ECO:0000313" key="7">
    <source>
        <dbReference type="EMBL" id="VFJ96464.1"/>
    </source>
</evidence>
<feature type="transmembrane region" description="Helical" evidence="5">
    <location>
        <begin position="39"/>
        <end position="58"/>
    </location>
</feature>
<evidence type="ECO:0000256" key="1">
    <source>
        <dbReference type="ARBA" id="ARBA00004141"/>
    </source>
</evidence>
<dbReference type="PROSITE" id="PS50801">
    <property type="entry name" value="STAS"/>
    <property type="match status" value="1"/>
</dbReference>
<organism evidence="8">
    <name type="scientific">Candidatus Kentrum eta</name>
    <dbReference type="NCBI Taxonomy" id="2126337"/>
    <lineage>
        <taxon>Bacteria</taxon>
        <taxon>Pseudomonadati</taxon>
        <taxon>Pseudomonadota</taxon>
        <taxon>Gammaproteobacteria</taxon>
        <taxon>Candidatus Kentrum</taxon>
    </lineage>
</organism>
<gene>
    <name evidence="7" type="ORF">BECKH772A_GA0070896_1010410</name>
    <name evidence="8" type="ORF">BECKH772B_GA0070898_1011310</name>
    <name evidence="9" type="ORF">BECKH772C_GA0070978_1010410</name>
</gene>
<dbReference type="Pfam" id="PF00916">
    <property type="entry name" value="Sulfate_transp"/>
    <property type="match status" value="1"/>
</dbReference>
<evidence type="ECO:0000256" key="5">
    <source>
        <dbReference type="SAM" id="Phobius"/>
    </source>
</evidence>
<dbReference type="AlphaFoldDB" id="A0A450UYA6"/>
<comment type="subcellular location">
    <subcellularLocation>
        <location evidence="1">Membrane</location>
        <topology evidence="1">Multi-pass membrane protein</topology>
    </subcellularLocation>
</comment>
<evidence type="ECO:0000256" key="4">
    <source>
        <dbReference type="ARBA" id="ARBA00023136"/>
    </source>
</evidence>
<feature type="transmembrane region" description="Helical" evidence="5">
    <location>
        <begin position="321"/>
        <end position="339"/>
    </location>
</feature>
<accession>A0A450UYA6</accession>
<evidence type="ECO:0000313" key="8">
    <source>
        <dbReference type="EMBL" id="VFJ97520.1"/>
    </source>
</evidence>
<evidence type="ECO:0000256" key="3">
    <source>
        <dbReference type="ARBA" id="ARBA00022989"/>
    </source>
</evidence>
<feature type="transmembrane region" description="Helical" evidence="5">
    <location>
        <begin position="376"/>
        <end position="406"/>
    </location>
</feature>
<dbReference type="EMBL" id="CAADFG010000104">
    <property type="protein sequence ID" value="VFJ96464.1"/>
    <property type="molecule type" value="Genomic_DNA"/>
</dbReference>
<reference evidence="8" key="1">
    <citation type="submission" date="2019-02" db="EMBL/GenBank/DDBJ databases">
        <authorList>
            <person name="Gruber-Vodicka R. H."/>
            <person name="Seah K. B. B."/>
        </authorList>
    </citation>
    <scope>NUCLEOTIDE SEQUENCE</scope>
    <source>
        <strain evidence="9">BECK_SA2B12</strain>
        <strain evidence="7">BECK_SA2B15</strain>
        <strain evidence="8">BECK_SA2B20</strain>
    </source>
</reference>
<dbReference type="InterPro" id="IPR001902">
    <property type="entry name" value="SLC26A/SulP_fam"/>
</dbReference>
<dbReference type="Pfam" id="PF01740">
    <property type="entry name" value="STAS"/>
    <property type="match status" value="1"/>
</dbReference>
<sequence>MQIIHALHFNNLRGDLYGGLTAAVVALPLALAFGVSSGAGPVAGLYGAIFVGFFAALFGGTPAQISGPTGPMTVVMAAILTQYTALYPNDPTMGAALAFTVVMMGGAFQIAFGFLGVGRYISLVPAPVISGFMSGIGVIIILLQLGPLLGHAAESGPLASILGLPEVLANPVADAAILGAMTLAIVYLLPKRINRILPAPLIALMVGTGVLLIFFAEGRATTLGDIPTGVPTPTLPTFELALLADMVKSALILAVLGAIDSLLTSLVADNLTRTHHDSHRELVGQGIGNMVAGLFGGLPGAGATMRTVVNVRAGGRTPISGALHALVLLAIVLGAGAFAKDIPHAVLAGILIKVGTDIIDWDYLKRLRHAPKAGVVMMFTVLFITVFVDLITAVAIGVVMASLVFMKRMTDLQLASITAITDPAEEDPLSREEAEIMRAAKGRILLFHLAGPMSFSAAKGMSRRLAEFDSHDALVLDLSDVPVIDYTSARVIEDMIVDARALERQVFLVGARAAVADFLEKQRVLDQLAPDRRYAWRIDALEHARRLLEGVGSGT</sequence>
<evidence type="ECO:0000259" key="6">
    <source>
        <dbReference type="PROSITE" id="PS50801"/>
    </source>
</evidence>
<keyword evidence="4 5" id="KW-0472">Membrane</keyword>
<dbReference type="InterPro" id="IPR011547">
    <property type="entry name" value="SLC26A/SulP_dom"/>
</dbReference>
<dbReference type="SUPFAM" id="SSF52091">
    <property type="entry name" value="SpoIIaa-like"/>
    <property type="match status" value="1"/>
</dbReference>
<evidence type="ECO:0000256" key="2">
    <source>
        <dbReference type="ARBA" id="ARBA00022692"/>
    </source>
</evidence>
<dbReference type="InterPro" id="IPR002645">
    <property type="entry name" value="STAS_dom"/>
</dbReference>
<feature type="transmembrane region" description="Helical" evidence="5">
    <location>
        <begin position="128"/>
        <end position="148"/>
    </location>
</feature>
<proteinExistence type="predicted"/>
<keyword evidence="3 5" id="KW-1133">Transmembrane helix</keyword>
<keyword evidence="2 5" id="KW-0812">Transmembrane</keyword>
<feature type="transmembrane region" description="Helical" evidence="5">
    <location>
        <begin position="12"/>
        <end position="33"/>
    </location>
</feature>
<dbReference type="EMBL" id="CAADFI010000113">
    <property type="protein sequence ID" value="VFJ97520.1"/>
    <property type="molecule type" value="Genomic_DNA"/>
</dbReference>
<dbReference type="EMBL" id="CAADFJ010000104">
    <property type="protein sequence ID" value="VFK02826.1"/>
    <property type="molecule type" value="Genomic_DNA"/>
</dbReference>
<feature type="transmembrane region" description="Helical" evidence="5">
    <location>
        <begin position="168"/>
        <end position="189"/>
    </location>
</feature>
<feature type="domain" description="STAS" evidence="6">
    <location>
        <begin position="444"/>
        <end position="544"/>
    </location>
</feature>
<dbReference type="InterPro" id="IPR036513">
    <property type="entry name" value="STAS_dom_sf"/>
</dbReference>
<protein>
    <submittedName>
        <fullName evidence="8">Sulfate permease, SulP family</fullName>
    </submittedName>
</protein>
<dbReference type="CDD" id="cd07042">
    <property type="entry name" value="STAS_SulP_like_sulfate_transporter"/>
    <property type="match status" value="1"/>
</dbReference>
<feature type="transmembrane region" description="Helical" evidence="5">
    <location>
        <begin position="196"/>
        <end position="216"/>
    </location>
</feature>
<dbReference type="GO" id="GO:0016020">
    <property type="term" value="C:membrane"/>
    <property type="evidence" value="ECO:0007669"/>
    <property type="project" value="UniProtKB-SubCell"/>
</dbReference>
<dbReference type="PANTHER" id="PTHR11814">
    <property type="entry name" value="SULFATE TRANSPORTER"/>
    <property type="match status" value="1"/>
</dbReference>
<feature type="transmembrane region" description="Helical" evidence="5">
    <location>
        <begin position="93"/>
        <end position="116"/>
    </location>
</feature>
<dbReference type="Gene3D" id="3.30.750.24">
    <property type="entry name" value="STAS domain"/>
    <property type="match status" value="1"/>
</dbReference>